<protein>
    <submittedName>
        <fullName evidence="1">17748_t:CDS:1</fullName>
    </submittedName>
</protein>
<accession>A0A9N9HLD4</accession>
<dbReference type="InterPro" id="IPR012296">
    <property type="entry name" value="Nuclease_put_TT1808"/>
</dbReference>
<proteinExistence type="predicted"/>
<keyword evidence="2" id="KW-1185">Reference proteome</keyword>
<evidence type="ECO:0000313" key="1">
    <source>
        <dbReference type="EMBL" id="CAG8694956.1"/>
    </source>
</evidence>
<comment type="caution">
    <text evidence="1">The sequence shown here is derived from an EMBL/GenBank/DDBJ whole genome shotgun (WGS) entry which is preliminary data.</text>
</comment>
<dbReference type="GO" id="GO:0006302">
    <property type="term" value="P:double-strand break repair"/>
    <property type="evidence" value="ECO:0007669"/>
    <property type="project" value="UniProtKB-ARBA"/>
</dbReference>
<dbReference type="InterPro" id="IPR011335">
    <property type="entry name" value="Restrct_endonuc-II-like"/>
</dbReference>
<gene>
    <name evidence="1" type="ORF">AMORRO_LOCUS11809</name>
</gene>
<dbReference type="Gene3D" id="3.90.1570.10">
    <property type="entry name" value="tt1808, chain A"/>
    <property type="match status" value="1"/>
</dbReference>
<dbReference type="CDD" id="cd06260">
    <property type="entry name" value="DUF820-like"/>
    <property type="match status" value="1"/>
</dbReference>
<evidence type="ECO:0000313" key="2">
    <source>
        <dbReference type="Proteomes" id="UP000789342"/>
    </source>
</evidence>
<organism evidence="1 2">
    <name type="scientific">Acaulospora morrowiae</name>
    <dbReference type="NCBI Taxonomy" id="94023"/>
    <lineage>
        <taxon>Eukaryota</taxon>
        <taxon>Fungi</taxon>
        <taxon>Fungi incertae sedis</taxon>
        <taxon>Mucoromycota</taxon>
        <taxon>Glomeromycotina</taxon>
        <taxon>Glomeromycetes</taxon>
        <taxon>Diversisporales</taxon>
        <taxon>Acaulosporaceae</taxon>
        <taxon>Acaulospora</taxon>
    </lineage>
</organism>
<reference evidence="1" key="1">
    <citation type="submission" date="2021-06" db="EMBL/GenBank/DDBJ databases">
        <authorList>
            <person name="Kallberg Y."/>
            <person name="Tangrot J."/>
            <person name="Rosling A."/>
        </authorList>
    </citation>
    <scope>NUCLEOTIDE SEQUENCE</scope>
    <source>
        <strain evidence="1">CL551</strain>
    </source>
</reference>
<dbReference type="OrthoDB" id="88517at2759"/>
<dbReference type="InterPro" id="IPR008538">
    <property type="entry name" value="Uma2"/>
</dbReference>
<sequence length="201" mass="23357">LSWNPGYYLDPERPRNSSNHTYSFEEFKLINKQLETRTLESTGNLSIYLTLTKSESLFQCHRPLTAWSVEGRKSIRAPDVSFTPDAVSSQLTELQRWTFQGGPFTPTFIVEVRDTEIGTFVQLGWLIDPKNRKIWVYKRNQHGNVFCREHAWKDLKGDNILPEFTLKAPLESSSENLQIDCPECDTTYSLLEHYVDEHARI</sequence>
<dbReference type="AlphaFoldDB" id="A0A9N9HLD4"/>
<feature type="non-terminal residue" evidence="1">
    <location>
        <position position="201"/>
    </location>
</feature>
<dbReference type="Proteomes" id="UP000789342">
    <property type="component" value="Unassembled WGS sequence"/>
</dbReference>
<name>A0A9N9HLD4_9GLOM</name>
<dbReference type="EMBL" id="CAJVPV010015915">
    <property type="protein sequence ID" value="CAG8694956.1"/>
    <property type="molecule type" value="Genomic_DNA"/>
</dbReference>
<dbReference type="SUPFAM" id="SSF52980">
    <property type="entry name" value="Restriction endonuclease-like"/>
    <property type="match status" value="1"/>
</dbReference>